<gene>
    <name evidence="2" type="ORF">WJ0W_003328</name>
</gene>
<accession>A0ABN8U4S3</accession>
<proteinExistence type="predicted"/>
<keyword evidence="1" id="KW-0175">Coiled coil</keyword>
<evidence type="ECO:0000313" key="2">
    <source>
        <dbReference type="EMBL" id="CAH8246091.1"/>
    </source>
</evidence>
<keyword evidence="3" id="KW-1185">Reference proteome</keyword>
<protein>
    <submittedName>
        <fullName evidence="2">Uncharacterized protein</fullName>
    </submittedName>
</protein>
<reference evidence="2" key="1">
    <citation type="submission" date="2022-06" db="EMBL/GenBank/DDBJ databases">
        <authorList>
            <person name="Dietemann V."/>
            <person name="Ory F."/>
            <person name="Dainat B."/>
            <person name="Oberhansli S."/>
        </authorList>
    </citation>
    <scope>NUCLEOTIDE SEQUENCE</scope>
    <source>
        <strain evidence="2">Ena-SAMPLE-TAB-26-04-2022-14:26:32:270-5432</strain>
    </source>
</reference>
<sequence>MSYYDDFYYEPSEFEQQIESLKESLVNAVKDEYKAEMERLRKENAELQVVKQNFEIIKSEYRKKELELEQKKKSILREVRNERLSKLMEGMSMDMYTVNWEYVQGEKCQNCDAYRRIYFKSPQGNPLSEDCLCKKAKLVYTPGMAVCYEFKVQTWGDCNGLVLRYVCQANKHEDIMSFSGRTISYVTSETTSNDYEKMDTYKALFKTVEECQAYCDWLNAKEAGDS</sequence>
<evidence type="ECO:0000313" key="3">
    <source>
        <dbReference type="Proteomes" id="UP001154322"/>
    </source>
</evidence>
<dbReference type="EMBL" id="CALYLO010000004">
    <property type="protein sequence ID" value="CAH8246091.1"/>
    <property type="molecule type" value="Genomic_DNA"/>
</dbReference>
<comment type="caution">
    <text evidence="2">The sequence shown here is derived from an EMBL/GenBank/DDBJ whole genome shotgun (WGS) entry which is preliminary data.</text>
</comment>
<organism evidence="2 3">
    <name type="scientific">Paenibacillus melissococcoides</name>
    <dbReference type="NCBI Taxonomy" id="2912268"/>
    <lineage>
        <taxon>Bacteria</taxon>
        <taxon>Bacillati</taxon>
        <taxon>Bacillota</taxon>
        <taxon>Bacilli</taxon>
        <taxon>Bacillales</taxon>
        <taxon>Paenibacillaceae</taxon>
        <taxon>Paenibacillus</taxon>
    </lineage>
</organism>
<evidence type="ECO:0000256" key="1">
    <source>
        <dbReference type="SAM" id="Coils"/>
    </source>
</evidence>
<dbReference type="RefSeq" id="WP_213427755.1">
    <property type="nucleotide sequence ID" value="NZ_AP031286.1"/>
</dbReference>
<feature type="coiled-coil region" evidence="1">
    <location>
        <begin position="23"/>
        <end position="78"/>
    </location>
</feature>
<dbReference type="Proteomes" id="UP001154322">
    <property type="component" value="Unassembled WGS sequence"/>
</dbReference>
<name>A0ABN8U4S3_9BACL</name>